<protein>
    <recommendedName>
        <fullName evidence="4">Deacetylase sirtuin-type domain-containing protein</fullName>
    </recommendedName>
</protein>
<proteinExistence type="predicted"/>
<keyword evidence="1" id="KW-0808">Transferase</keyword>
<organism evidence="5 6">
    <name type="scientific">Pseudaquabacterium rugosum</name>
    <dbReference type="NCBI Taxonomy" id="2984194"/>
    <lineage>
        <taxon>Bacteria</taxon>
        <taxon>Pseudomonadati</taxon>
        <taxon>Pseudomonadota</taxon>
        <taxon>Betaproteobacteria</taxon>
        <taxon>Burkholderiales</taxon>
        <taxon>Sphaerotilaceae</taxon>
        <taxon>Pseudaquabacterium</taxon>
    </lineage>
</organism>
<evidence type="ECO:0000256" key="2">
    <source>
        <dbReference type="ARBA" id="ARBA00023027"/>
    </source>
</evidence>
<keyword evidence="3" id="KW-0862">Zinc</keyword>
<dbReference type="InterPro" id="IPR029035">
    <property type="entry name" value="DHS-like_NAD/FAD-binding_dom"/>
</dbReference>
<evidence type="ECO:0000259" key="4">
    <source>
        <dbReference type="PROSITE" id="PS50305"/>
    </source>
</evidence>
<comment type="caution">
    <text evidence="3">Lacks conserved residue(s) required for the propagation of feature annotation.</text>
</comment>
<dbReference type="Gene3D" id="3.30.1600.10">
    <property type="entry name" value="SIR2/SIRT2 'Small Domain"/>
    <property type="match status" value="1"/>
</dbReference>
<evidence type="ECO:0000313" key="6">
    <source>
        <dbReference type="Proteomes" id="UP001368500"/>
    </source>
</evidence>
<comment type="caution">
    <text evidence="5">The sequence shown here is derived from an EMBL/GenBank/DDBJ whole genome shotgun (WGS) entry which is preliminary data.</text>
</comment>
<gene>
    <name evidence="5" type="ORF">AACH11_12850</name>
</gene>
<keyword evidence="3" id="KW-0479">Metal-binding</keyword>
<sequence length="282" mass="31288">MNEAAIETLCTWLGDAEAVLIAAGAGMSAAAGLDYGDRRRFAELFPALLPLGLRARYELIGRTDLPEALFWPFWARHVADICFGPRDDPPYRDLQALTRQHDRFVLTSNVDSLFERNGFDAGHIHTPQGDYRLMQCARACTPQVWPSEPQLRRVLAATDAQTQRLVDRSALPRCPVCSGPVFLNVRIDGYFIEQPHAESGQRLARWLADQQARRLLILEIGAGFNTPSVIRWPCEGLAARRPNTKLARLNLTHSALQSPLGERGLSITGDAGEVLARLVGLR</sequence>
<feature type="binding site" evidence="3">
    <location>
        <position position="177"/>
    </location>
    <ligand>
        <name>Zn(2+)</name>
        <dbReference type="ChEBI" id="CHEBI:29105"/>
    </ligand>
</feature>
<evidence type="ECO:0000256" key="1">
    <source>
        <dbReference type="ARBA" id="ARBA00022679"/>
    </source>
</evidence>
<feature type="binding site" evidence="3">
    <location>
        <position position="140"/>
    </location>
    <ligand>
        <name>Zn(2+)</name>
        <dbReference type="ChEBI" id="CHEBI:29105"/>
    </ligand>
</feature>
<dbReference type="InterPro" id="IPR026591">
    <property type="entry name" value="Sirtuin_cat_small_dom_sf"/>
</dbReference>
<dbReference type="EMBL" id="JBBUTF010000011">
    <property type="protein sequence ID" value="MEK8026852.1"/>
    <property type="molecule type" value="Genomic_DNA"/>
</dbReference>
<accession>A0ABU9BD07</accession>
<dbReference type="RefSeq" id="WP_341374636.1">
    <property type="nucleotide sequence ID" value="NZ_JBBUTF010000011.1"/>
</dbReference>
<dbReference type="Gene3D" id="3.40.50.1220">
    <property type="entry name" value="TPP-binding domain"/>
    <property type="match status" value="1"/>
</dbReference>
<name>A0ABU9BD07_9BURK</name>
<dbReference type="InterPro" id="IPR026590">
    <property type="entry name" value="Ssirtuin_cat_dom"/>
</dbReference>
<feature type="binding site" evidence="3">
    <location>
        <position position="136"/>
    </location>
    <ligand>
        <name>Zn(2+)</name>
        <dbReference type="ChEBI" id="CHEBI:29105"/>
    </ligand>
</feature>
<dbReference type="Proteomes" id="UP001368500">
    <property type="component" value="Unassembled WGS sequence"/>
</dbReference>
<keyword evidence="2" id="KW-0520">NAD</keyword>
<reference evidence="5 6" key="1">
    <citation type="submission" date="2024-04" db="EMBL/GenBank/DDBJ databases">
        <title>Novel species of the genus Ideonella isolated from streams.</title>
        <authorList>
            <person name="Lu H."/>
        </authorList>
    </citation>
    <scope>NUCLEOTIDE SEQUENCE [LARGE SCALE GENOMIC DNA]</scope>
    <source>
        <strain evidence="5 6">BYS139W</strain>
    </source>
</reference>
<dbReference type="SUPFAM" id="SSF52467">
    <property type="entry name" value="DHS-like NAD/FAD-binding domain"/>
    <property type="match status" value="1"/>
</dbReference>
<evidence type="ECO:0000256" key="3">
    <source>
        <dbReference type="PROSITE-ProRule" id="PRU00236"/>
    </source>
</evidence>
<feature type="domain" description="Deacetylase sirtuin-type" evidence="4">
    <location>
        <begin position="1"/>
        <end position="282"/>
    </location>
</feature>
<evidence type="ECO:0000313" key="5">
    <source>
        <dbReference type="EMBL" id="MEK8026852.1"/>
    </source>
</evidence>
<feature type="binding site" evidence="3">
    <location>
        <position position="174"/>
    </location>
    <ligand>
        <name>Zn(2+)</name>
        <dbReference type="ChEBI" id="CHEBI:29105"/>
    </ligand>
</feature>
<keyword evidence="6" id="KW-1185">Reference proteome</keyword>
<dbReference type="PROSITE" id="PS50305">
    <property type="entry name" value="SIRTUIN"/>
    <property type="match status" value="1"/>
</dbReference>